<organism evidence="1">
    <name type="scientific">Salmonella enterica subsp. enterica serovar Strasbourg</name>
    <dbReference type="NCBI Taxonomy" id="682796"/>
    <lineage>
        <taxon>Bacteria</taxon>
        <taxon>Pseudomonadati</taxon>
        <taxon>Pseudomonadota</taxon>
        <taxon>Gammaproteobacteria</taxon>
        <taxon>Enterobacterales</taxon>
        <taxon>Enterobacteriaceae</taxon>
        <taxon>Salmonella</taxon>
    </lineage>
</organism>
<comment type="caution">
    <text evidence="1">The sequence shown here is derived from an EMBL/GenBank/DDBJ whole genome shotgun (WGS) entry which is preliminary data.</text>
</comment>
<gene>
    <name evidence="1" type="ORF">EPL59_22475</name>
</gene>
<accession>A0A5X7K8U4</accession>
<evidence type="ECO:0000313" key="1">
    <source>
        <dbReference type="EMBL" id="ECA7543586.1"/>
    </source>
</evidence>
<protein>
    <submittedName>
        <fullName evidence="1">Uncharacterized protein</fullName>
    </submittedName>
</protein>
<sequence length="80" mass="9311">MELKRVYLHSDDSVIFNVMIFIQIVMSDSTASHWRVVEESRTTLINTLKIFILQFKKANALILNINQQKVCFAWGLGILR</sequence>
<name>A0A5X7K8U4_SALET</name>
<dbReference type="AlphaFoldDB" id="A0A5X7K8U4"/>
<dbReference type="EMBL" id="AAHVJI010000041">
    <property type="protein sequence ID" value="ECA7543586.1"/>
    <property type="molecule type" value="Genomic_DNA"/>
</dbReference>
<proteinExistence type="predicted"/>
<reference evidence="1" key="1">
    <citation type="submission" date="2019-01" db="EMBL/GenBank/DDBJ databases">
        <authorList>
            <person name="Ashton P.M."/>
            <person name="Dallman T."/>
            <person name="Nair S."/>
            <person name="De Pinna E."/>
            <person name="Peters T."/>
            <person name="Grant K."/>
        </authorList>
    </citation>
    <scope>NUCLEOTIDE SEQUENCE</scope>
    <source>
        <strain evidence="1">660431</strain>
    </source>
</reference>